<dbReference type="KEGG" id="meme:HYG87_04620"/>
<dbReference type="GeneID" id="64820023"/>
<sequence length="138" mass="16283">MHWGRLGAILGGTGLFFTIILIFAYPQLDFDQQLIISAENDASSSFLISQIENESIKERITAKNKFMLFLLNTKYWFQIGKFDESDIVFQRKLYEQEISLIDEQEQLRKDFVAKKITRDEFLINSMQYKKGFFFDRLG</sequence>
<organism evidence="2 3">
    <name type="scientific">Methanobacterium alkalithermotolerans</name>
    <dbReference type="NCBI Taxonomy" id="2731220"/>
    <lineage>
        <taxon>Archaea</taxon>
        <taxon>Methanobacteriati</taxon>
        <taxon>Methanobacteriota</taxon>
        <taxon>Methanomada group</taxon>
        <taxon>Methanobacteria</taxon>
        <taxon>Methanobacteriales</taxon>
        <taxon>Methanobacteriaceae</taxon>
        <taxon>Methanobacterium</taxon>
    </lineage>
</organism>
<dbReference type="RefSeq" id="WP_211534051.1">
    <property type="nucleotide sequence ID" value="NZ_CP058560.1"/>
</dbReference>
<evidence type="ECO:0000313" key="2">
    <source>
        <dbReference type="EMBL" id="QUH23104.1"/>
    </source>
</evidence>
<gene>
    <name evidence="2" type="ORF">HYG87_04620</name>
</gene>
<reference evidence="2" key="1">
    <citation type="submission" date="2020-07" db="EMBL/GenBank/DDBJ databases">
        <title>Methanobacterium. sp. MethCan genome.</title>
        <authorList>
            <person name="Postec A."/>
            <person name="Quemeneur M."/>
        </authorList>
    </citation>
    <scope>NUCLEOTIDE SEQUENCE</scope>
    <source>
        <strain evidence="2">MethCAN</strain>
    </source>
</reference>
<feature type="transmembrane region" description="Helical" evidence="1">
    <location>
        <begin position="6"/>
        <end position="25"/>
    </location>
</feature>
<accession>A0A8T8K3U0</accession>
<keyword evidence="3" id="KW-1185">Reference proteome</keyword>
<name>A0A8T8K3U0_9EURY</name>
<keyword evidence="1" id="KW-1133">Transmembrane helix</keyword>
<dbReference type="Proteomes" id="UP000681041">
    <property type="component" value="Chromosome"/>
</dbReference>
<proteinExistence type="predicted"/>
<dbReference type="EMBL" id="CP058560">
    <property type="protein sequence ID" value="QUH23104.1"/>
    <property type="molecule type" value="Genomic_DNA"/>
</dbReference>
<keyword evidence="1" id="KW-0812">Transmembrane</keyword>
<keyword evidence="1" id="KW-0472">Membrane</keyword>
<evidence type="ECO:0000313" key="3">
    <source>
        <dbReference type="Proteomes" id="UP000681041"/>
    </source>
</evidence>
<protein>
    <submittedName>
        <fullName evidence="2">Uncharacterized protein</fullName>
    </submittedName>
</protein>
<dbReference type="AlphaFoldDB" id="A0A8T8K3U0"/>
<evidence type="ECO:0000256" key="1">
    <source>
        <dbReference type="SAM" id="Phobius"/>
    </source>
</evidence>